<name>A0ABW5CAL2_9PROT</name>
<keyword evidence="1" id="KW-0472">Membrane</keyword>
<dbReference type="EMBL" id="JBHUIY010000006">
    <property type="protein sequence ID" value="MFD2233063.1"/>
    <property type="molecule type" value="Genomic_DNA"/>
</dbReference>
<feature type="transmembrane region" description="Helical" evidence="1">
    <location>
        <begin position="230"/>
        <end position="251"/>
    </location>
</feature>
<evidence type="ECO:0000313" key="3">
    <source>
        <dbReference type="Proteomes" id="UP001597296"/>
    </source>
</evidence>
<gene>
    <name evidence="2" type="ORF">ACFSNB_04525</name>
</gene>
<feature type="transmembrane region" description="Helical" evidence="1">
    <location>
        <begin position="160"/>
        <end position="178"/>
    </location>
</feature>
<feature type="transmembrane region" description="Helical" evidence="1">
    <location>
        <begin position="199"/>
        <end position="218"/>
    </location>
</feature>
<feature type="transmembrane region" description="Helical" evidence="1">
    <location>
        <begin position="102"/>
        <end position="123"/>
    </location>
</feature>
<accession>A0ABW5CAL2</accession>
<proteinExistence type="predicted"/>
<feature type="transmembrane region" description="Helical" evidence="1">
    <location>
        <begin position="263"/>
        <end position="285"/>
    </location>
</feature>
<dbReference type="Pfam" id="PF13593">
    <property type="entry name" value="SBF_like"/>
    <property type="match status" value="1"/>
</dbReference>
<dbReference type="InterPro" id="IPR038770">
    <property type="entry name" value="Na+/solute_symporter_sf"/>
</dbReference>
<evidence type="ECO:0000313" key="2">
    <source>
        <dbReference type="EMBL" id="MFD2233063.1"/>
    </source>
</evidence>
<feature type="transmembrane region" description="Helical" evidence="1">
    <location>
        <begin position="37"/>
        <end position="55"/>
    </location>
</feature>
<dbReference type="InterPro" id="IPR016833">
    <property type="entry name" value="Put_Na-Bile_cotransptr"/>
</dbReference>
<feature type="transmembrane region" description="Helical" evidence="1">
    <location>
        <begin position="291"/>
        <end position="312"/>
    </location>
</feature>
<feature type="transmembrane region" description="Helical" evidence="1">
    <location>
        <begin position="135"/>
        <end position="154"/>
    </location>
</feature>
<dbReference type="RefSeq" id="WP_377314847.1">
    <property type="nucleotide sequence ID" value="NZ_JBHUIY010000006.1"/>
</dbReference>
<feature type="transmembrane region" description="Helical" evidence="1">
    <location>
        <begin position="67"/>
        <end position="90"/>
    </location>
</feature>
<organism evidence="2 3">
    <name type="scientific">Phaeospirillum tilakii</name>
    <dbReference type="NCBI Taxonomy" id="741673"/>
    <lineage>
        <taxon>Bacteria</taxon>
        <taxon>Pseudomonadati</taxon>
        <taxon>Pseudomonadota</taxon>
        <taxon>Alphaproteobacteria</taxon>
        <taxon>Rhodospirillales</taxon>
        <taxon>Rhodospirillaceae</taxon>
        <taxon>Phaeospirillum</taxon>
    </lineage>
</organism>
<dbReference type="Proteomes" id="UP001597296">
    <property type="component" value="Unassembled WGS sequence"/>
</dbReference>
<keyword evidence="1" id="KW-0812">Transmembrane</keyword>
<protein>
    <submittedName>
        <fullName evidence="2">Bile acid:sodium symporter family protein</fullName>
    </submittedName>
</protein>
<dbReference type="PANTHER" id="PTHR18640">
    <property type="entry name" value="SOLUTE CARRIER FAMILY 10 MEMBER 7"/>
    <property type="match status" value="1"/>
</dbReference>
<reference evidence="3" key="1">
    <citation type="journal article" date="2019" name="Int. J. Syst. Evol. Microbiol.">
        <title>The Global Catalogue of Microorganisms (GCM) 10K type strain sequencing project: providing services to taxonomists for standard genome sequencing and annotation.</title>
        <authorList>
            <consortium name="The Broad Institute Genomics Platform"/>
            <consortium name="The Broad Institute Genome Sequencing Center for Infectious Disease"/>
            <person name="Wu L."/>
            <person name="Ma J."/>
        </authorList>
    </citation>
    <scope>NUCLEOTIDE SEQUENCE [LARGE SCALE GENOMIC DNA]</scope>
    <source>
        <strain evidence="3">KCTC 15012</strain>
    </source>
</reference>
<dbReference type="PANTHER" id="PTHR18640:SF5">
    <property type="entry name" value="SODIUM_BILE ACID COTRANSPORTER 7"/>
    <property type="match status" value="1"/>
</dbReference>
<sequence length="328" mass="34973">MAFRFRPDTFTLTLVGTVVLASLLPARGTFADYFHDFSNVAIALLFFLHGARLSREAVFAGLTHWRLHLLVLSVTFLLFPALGLAIKALAPGWLPDRLALGMLYLACLPSTVQSSIAFTSIAGGNVPAAICSASASNLLGVFLTPLLVTLLMQVDGGGTMSLGSIEAIVAQLLLPFIAGQMLRPWIGGWVGRHRRLVGLVDRGSILSVVYVAFGEAVIHGLWRQLPLDGLAVMVVVCLFLLALVLTATTFLSRALGFSREDEIAIVFCGSKKSLASGVPIANVLFPSAEVGLIVLPLMLFHQIQLMACAALARRYAARAPTAPLPPES</sequence>
<keyword evidence="3" id="KW-1185">Reference proteome</keyword>
<evidence type="ECO:0000256" key="1">
    <source>
        <dbReference type="SAM" id="Phobius"/>
    </source>
</evidence>
<comment type="caution">
    <text evidence="2">The sequence shown here is derived from an EMBL/GenBank/DDBJ whole genome shotgun (WGS) entry which is preliminary data.</text>
</comment>
<keyword evidence="1" id="KW-1133">Transmembrane helix</keyword>
<dbReference type="PIRSF" id="PIRSF026166">
    <property type="entry name" value="UCP026166"/>
    <property type="match status" value="1"/>
</dbReference>
<dbReference type="Gene3D" id="1.20.1530.20">
    <property type="match status" value="1"/>
</dbReference>